<comment type="caution">
    <text evidence="2">The sequence shown here is derived from an EMBL/GenBank/DDBJ whole genome shotgun (WGS) entry which is preliminary data.</text>
</comment>
<evidence type="ECO:0000259" key="1">
    <source>
        <dbReference type="SMART" id="SM00181"/>
    </source>
</evidence>
<gene>
    <name evidence="2" type="ORF">CJOHNSTONI_LOCUS4504</name>
</gene>
<dbReference type="OrthoDB" id="504708at2759"/>
<dbReference type="InterPro" id="IPR000742">
    <property type="entry name" value="EGF"/>
</dbReference>
<sequence length="640" mass="69194">MRINPGVACDITRDIGMIESPDGNSNFYMRCISIGFRTMGMWKLESCLPGYTFQISEKRCVPNQFASHTNNKIFAILNNSCANGKECIGGTVCDPSSTRCLCPPDMIPNLNTLSCIPISFSSKSFHQKDYNTYSPSGREMMITTGNNILPDIFRVRVPPGSSCSNNEMCGGGSFCSLPMKFCLCPDDMQDFGGQCRKPEQAIIPAAVGLGDSCSDAVLHCLNGTTCIDGQCKCPIFLIQEGNQCVEKQSRFRVGPGEMCNGSHVCSRGSICHPTIPVCICPENTVLQENSCLPFASVMQRFIAVSELNTGFGGVGQVAVGFPCRANIDCIKGAFCKINNNSGICQCLSTYVRINDFCEKAIYPGQSGCHYDIQCSIIYVAARCSAGQCICPDGFSAVGQTCKPDKQTIQIPPGGSCMIDRDCAGGSRCQDDWCICPEVSMKVINGECKKVYGGSLLTEIQNNTPAINTLMSNIEMTIPSITSSPLGIVPALAKISPETIETLVVPATFKLPIIPFTSTTVPLQYVGDILLIDSLNHWQAFASTISTIKNSTLLSTSISVRFSGQPRITGPPLRKSRLQTTTISIYKSRPGNGICPTPNSVVLDESTNYLIVCNGEKPLCPPNSYCYITGYANQEYNCCWS</sequence>
<proteinExistence type="predicted"/>
<dbReference type="PANTHER" id="PTHR45985">
    <property type="match status" value="1"/>
</dbReference>
<evidence type="ECO:0000313" key="3">
    <source>
        <dbReference type="Proteomes" id="UP000746747"/>
    </source>
</evidence>
<dbReference type="Proteomes" id="UP000746747">
    <property type="component" value="Unassembled WGS sequence"/>
</dbReference>
<dbReference type="SMART" id="SM00289">
    <property type="entry name" value="WR1"/>
    <property type="match status" value="4"/>
</dbReference>
<feature type="domain" description="EGF-like" evidence="1">
    <location>
        <begin position="258"/>
        <end position="292"/>
    </location>
</feature>
<organism evidence="2 3">
    <name type="scientific">Cercopithifilaria johnstoni</name>
    <dbReference type="NCBI Taxonomy" id="2874296"/>
    <lineage>
        <taxon>Eukaryota</taxon>
        <taxon>Metazoa</taxon>
        <taxon>Ecdysozoa</taxon>
        <taxon>Nematoda</taxon>
        <taxon>Chromadorea</taxon>
        <taxon>Rhabditida</taxon>
        <taxon>Spirurina</taxon>
        <taxon>Spiruromorpha</taxon>
        <taxon>Filarioidea</taxon>
        <taxon>Onchocercidae</taxon>
        <taxon>Cercopithifilaria</taxon>
    </lineage>
</organism>
<feature type="domain" description="EGF-like" evidence="1">
    <location>
        <begin position="162"/>
        <end position="196"/>
    </location>
</feature>
<feature type="domain" description="EGF-like" evidence="1">
    <location>
        <begin position="80"/>
        <end position="116"/>
    </location>
</feature>
<name>A0A8J2Q3B7_9BILA</name>
<accession>A0A8J2Q3B7</accession>
<dbReference type="InterPro" id="IPR006150">
    <property type="entry name" value="Cys_repeat_1"/>
</dbReference>
<evidence type="ECO:0000313" key="2">
    <source>
        <dbReference type="EMBL" id="CAG9534360.1"/>
    </source>
</evidence>
<keyword evidence="3" id="KW-1185">Reference proteome</keyword>
<dbReference type="InterPro" id="IPR006149">
    <property type="entry name" value="EB_dom"/>
</dbReference>
<dbReference type="AlphaFoldDB" id="A0A8J2Q3B7"/>
<dbReference type="EMBL" id="CAKAEH010001303">
    <property type="protein sequence ID" value="CAG9534360.1"/>
    <property type="molecule type" value="Genomic_DNA"/>
</dbReference>
<reference evidence="2" key="1">
    <citation type="submission" date="2021-09" db="EMBL/GenBank/DDBJ databases">
        <authorList>
            <consortium name="Pathogen Informatics"/>
        </authorList>
    </citation>
    <scope>NUCLEOTIDE SEQUENCE</scope>
</reference>
<feature type="domain" description="EGF-like" evidence="1">
    <location>
        <begin position="367"/>
        <end position="402"/>
    </location>
</feature>
<dbReference type="InterPro" id="IPR052740">
    <property type="entry name" value="CE4"/>
</dbReference>
<dbReference type="Pfam" id="PF01683">
    <property type="entry name" value="EB"/>
    <property type="match status" value="3"/>
</dbReference>
<protein>
    <recommendedName>
        <fullName evidence="1">EGF-like domain-containing protein</fullName>
    </recommendedName>
</protein>
<feature type="domain" description="EGF-like" evidence="1">
    <location>
        <begin position="322"/>
        <end position="358"/>
    </location>
</feature>
<feature type="domain" description="EGF-like" evidence="1">
    <location>
        <begin position="212"/>
        <end position="245"/>
    </location>
</feature>
<dbReference type="PANTHER" id="PTHR45985:SF11">
    <property type="entry name" value="EGF-LIKE DOMAIN-CONTAINING PROTEIN"/>
    <property type="match status" value="1"/>
</dbReference>
<dbReference type="SMART" id="SM00181">
    <property type="entry name" value="EGF"/>
    <property type="match status" value="6"/>
</dbReference>